<reference evidence="2 3" key="1">
    <citation type="journal article" date="2019" name="Sci. Rep.">
        <title>A multi-omics analysis of the grapevine pathogen Lasiodiplodia theobromae reveals that temperature affects the expression of virulence- and pathogenicity-related genes.</title>
        <authorList>
            <person name="Felix C."/>
            <person name="Meneses R."/>
            <person name="Goncalves M.F.M."/>
            <person name="Tilleman L."/>
            <person name="Duarte A.S."/>
            <person name="Jorrin-Novo J.V."/>
            <person name="Van de Peer Y."/>
            <person name="Deforce D."/>
            <person name="Van Nieuwerburgh F."/>
            <person name="Esteves A.C."/>
            <person name="Alves A."/>
        </authorList>
    </citation>
    <scope>NUCLEOTIDE SEQUENCE [LARGE SCALE GENOMIC DNA]</scope>
    <source>
        <strain evidence="2 3">LA-SOL3</strain>
    </source>
</reference>
<evidence type="ECO:0000313" key="2">
    <source>
        <dbReference type="EMBL" id="KAB2571044.1"/>
    </source>
</evidence>
<comment type="caution">
    <text evidence="2">The sequence shown here is derived from an EMBL/GenBank/DDBJ whole genome shotgun (WGS) entry which is preliminary data.</text>
</comment>
<name>A0A5N5D0X3_9PEZI</name>
<dbReference type="InterPro" id="IPR036397">
    <property type="entry name" value="RNaseH_sf"/>
</dbReference>
<dbReference type="GO" id="GO:0003676">
    <property type="term" value="F:nucleic acid binding"/>
    <property type="evidence" value="ECO:0007669"/>
    <property type="project" value="InterPro"/>
</dbReference>
<dbReference type="OrthoDB" id="421040at2759"/>
<dbReference type="SUPFAM" id="SSF53098">
    <property type="entry name" value="Ribonuclease H-like"/>
    <property type="match status" value="1"/>
</dbReference>
<evidence type="ECO:0008006" key="4">
    <source>
        <dbReference type="Google" id="ProtNLM"/>
    </source>
</evidence>
<dbReference type="InterPro" id="IPR012337">
    <property type="entry name" value="RNaseH-like_sf"/>
</dbReference>
<dbReference type="Proteomes" id="UP000325902">
    <property type="component" value="Unassembled WGS sequence"/>
</dbReference>
<protein>
    <recommendedName>
        <fullName evidence="4">RNase H type-1 domain-containing protein</fullName>
    </recommendedName>
</protein>
<keyword evidence="3" id="KW-1185">Reference proteome</keyword>
<proteinExistence type="predicted"/>
<accession>A0A5N5D0X3</accession>
<gene>
    <name evidence="2" type="ORF">DBV05_g10271</name>
</gene>
<feature type="region of interest" description="Disordered" evidence="1">
    <location>
        <begin position="1"/>
        <end position="40"/>
    </location>
</feature>
<evidence type="ECO:0000256" key="1">
    <source>
        <dbReference type="SAM" id="MobiDB-lite"/>
    </source>
</evidence>
<feature type="compositionally biased region" description="Basic and acidic residues" evidence="1">
    <location>
        <begin position="21"/>
        <end position="34"/>
    </location>
</feature>
<feature type="region of interest" description="Disordered" evidence="1">
    <location>
        <begin position="101"/>
        <end position="120"/>
    </location>
</feature>
<dbReference type="EMBL" id="VCHE01000113">
    <property type="protein sequence ID" value="KAB2571044.1"/>
    <property type="molecule type" value="Genomic_DNA"/>
</dbReference>
<sequence length="273" mass="30686">MSADEITRVARRRRPAQTKRQQHDARMRKREREGFGANHSVRGDMADLNFDVVKHNPVDAKRTAMRVHEQPPDDETIALFTDASLQRAQVGGLGVVRVEPRVPPAAQQGATPGAADDGGDKASKAYRLKVVTSSLFLARHRPSDCPIKVPVLDSEEVELMADLKAFKYACYEVEARKSRGLTTRRVWIFGDCLDGLDKVRLYKAGDSAWERHRYAYILRQILECARKLKELGVYVKCHWVPGHAGVPANECADYVAGKVAAGEKWTSQRVYRF</sequence>
<feature type="compositionally biased region" description="Low complexity" evidence="1">
    <location>
        <begin position="104"/>
        <end position="115"/>
    </location>
</feature>
<evidence type="ECO:0000313" key="3">
    <source>
        <dbReference type="Proteomes" id="UP000325902"/>
    </source>
</evidence>
<dbReference type="Gene3D" id="3.30.420.10">
    <property type="entry name" value="Ribonuclease H-like superfamily/Ribonuclease H"/>
    <property type="match status" value="1"/>
</dbReference>
<organism evidence="2 3">
    <name type="scientific">Lasiodiplodia theobromae</name>
    <dbReference type="NCBI Taxonomy" id="45133"/>
    <lineage>
        <taxon>Eukaryota</taxon>
        <taxon>Fungi</taxon>
        <taxon>Dikarya</taxon>
        <taxon>Ascomycota</taxon>
        <taxon>Pezizomycotina</taxon>
        <taxon>Dothideomycetes</taxon>
        <taxon>Dothideomycetes incertae sedis</taxon>
        <taxon>Botryosphaeriales</taxon>
        <taxon>Botryosphaeriaceae</taxon>
        <taxon>Lasiodiplodia</taxon>
    </lineage>
</organism>
<dbReference type="AlphaFoldDB" id="A0A5N5D0X3"/>